<organism evidence="4 5">
    <name type="scientific">Podospora pseudocomata</name>
    <dbReference type="NCBI Taxonomy" id="2093779"/>
    <lineage>
        <taxon>Eukaryota</taxon>
        <taxon>Fungi</taxon>
        <taxon>Dikarya</taxon>
        <taxon>Ascomycota</taxon>
        <taxon>Pezizomycotina</taxon>
        <taxon>Sordariomycetes</taxon>
        <taxon>Sordariomycetidae</taxon>
        <taxon>Sordariales</taxon>
        <taxon>Podosporaceae</taxon>
        <taxon>Podospora</taxon>
    </lineage>
</organism>
<gene>
    <name evidence="4" type="ORF">QC762_0111380</name>
</gene>
<protein>
    <recommendedName>
        <fullName evidence="6">Calcineurin-like phosphoesterase domain-containing protein</fullName>
    </recommendedName>
</protein>
<feature type="chain" id="PRO_5046931160" description="Calcineurin-like phosphoesterase domain-containing protein" evidence="1">
    <location>
        <begin position="25"/>
        <end position="730"/>
    </location>
</feature>
<dbReference type="InterPro" id="IPR041823">
    <property type="entry name" value="YHR202W_N"/>
</dbReference>
<evidence type="ECO:0000313" key="4">
    <source>
        <dbReference type="EMBL" id="KAK4650571.1"/>
    </source>
</evidence>
<dbReference type="InterPro" id="IPR004843">
    <property type="entry name" value="Calcineurin-like_PHP"/>
</dbReference>
<evidence type="ECO:0000259" key="2">
    <source>
        <dbReference type="Pfam" id="PF00149"/>
    </source>
</evidence>
<feature type="domain" description="Calcineurin-like phosphoesterase" evidence="2">
    <location>
        <begin position="67"/>
        <end position="296"/>
    </location>
</feature>
<accession>A0ABR0G4C1</accession>
<dbReference type="Pfam" id="PF00149">
    <property type="entry name" value="Metallophos"/>
    <property type="match status" value="1"/>
</dbReference>
<comment type="caution">
    <text evidence="4">The sequence shown here is derived from an EMBL/GenBank/DDBJ whole genome shotgun (WGS) entry which is preliminary data.</text>
</comment>
<dbReference type="PANTHER" id="PTHR11575:SF22">
    <property type="entry name" value="ADL392WP"/>
    <property type="match status" value="1"/>
</dbReference>
<dbReference type="InterPro" id="IPR006179">
    <property type="entry name" value="5_nucleotidase/apyrase"/>
</dbReference>
<dbReference type="PROSITE" id="PS51257">
    <property type="entry name" value="PROKAR_LIPOPROTEIN"/>
    <property type="match status" value="1"/>
</dbReference>
<dbReference type="PROSITE" id="PS00785">
    <property type="entry name" value="5_NUCLEOTIDASE_1"/>
    <property type="match status" value="1"/>
</dbReference>
<evidence type="ECO:0000259" key="3">
    <source>
        <dbReference type="Pfam" id="PF21953"/>
    </source>
</evidence>
<feature type="signal peptide" evidence="1">
    <location>
        <begin position="1"/>
        <end position="24"/>
    </location>
</feature>
<dbReference type="InterPro" id="IPR029052">
    <property type="entry name" value="Metallo-depent_PP-like"/>
</dbReference>
<keyword evidence="1" id="KW-0732">Signal</keyword>
<feature type="domain" description="Putative 5'-nucleotidase C-terminal" evidence="3">
    <location>
        <begin position="449"/>
        <end position="678"/>
    </location>
</feature>
<sequence>MKLSRVGARLLAAATTIVQVVVLACDGCFGPIEEHASKHVRVVKRMQPGALDASYGPTRPLQWGQLNVLHTSDTHGWLSGHIKEANYGADWGDYVSFVASMKRTAEDLKVDLLLVDSGDLHDGTGLSDSTTPNGEISNEIFVQQTGYDLLTLGNHELYASEVAYQTFNNFSRAWGDKYLTSNVEIMNPDTQEWEHIGKTHKYFTTKHGLRIMAFGVLFDFTANTNASRITKAADMIKQDWFKQAVHHPKPIDVFLVLGHNSARPGRQASTLKTVYSAIREAHPDTPIQIFGGHSHMRDFVVYDQSSTASESGRYCESLGWFSMSGFNSSNSGFTGPLNPKGVPNPNRTAVVANPVNPTPIDKRSKQKTSPFLYSRRYLDWNRLTFDYHAPGSQFLHNDILSHPNFISSPSSSSNSSSQLKQLGIQISSSITSYRHQLGLGKVYGCTPQTFWVTGAPFMAPNSMYTFLADAMAHQILNPKRAKVPRVHISNTGMARFDLHKGPFTMDDSYITSPFPSLVVYIPEVPWEMARGMLERMNKKGAGQGRRVEYNTTFVGDPKGKREFGVWQGEECVNPPIEQFRAMGKRKVLGKREEIMGVPVGNGGGGRQEVLEVGYTTEDDFGVDGDDTIHARIANYEIPAYFGTTAGFPEWKKGGRKGRRQEPRVVDLVFNDFINDDLLAALGGNYTADDIKFYMEPSNYTLRDFLVPYVEQNWQAGMPMCEISGRRPHVG</sequence>
<dbReference type="PANTHER" id="PTHR11575">
    <property type="entry name" value="5'-NUCLEOTIDASE-RELATED"/>
    <property type="match status" value="1"/>
</dbReference>
<dbReference type="InterPro" id="IPR006146">
    <property type="entry name" value="5'-Nucleotdase_CS"/>
</dbReference>
<reference evidence="4 5" key="1">
    <citation type="journal article" date="2023" name="bioRxiv">
        <title>High-quality genome assemblies of four members of thePodospora anserinaspecies complex.</title>
        <authorList>
            <person name="Ament-Velasquez S.L."/>
            <person name="Vogan A.A."/>
            <person name="Wallerman O."/>
            <person name="Hartmann F."/>
            <person name="Gautier V."/>
            <person name="Silar P."/>
            <person name="Giraud T."/>
            <person name="Johannesson H."/>
        </authorList>
    </citation>
    <scope>NUCLEOTIDE SEQUENCE [LARGE SCALE GENOMIC DNA]</scope>
    <source>
        <strain evidence="4 5">CBS 415.72m</strain>
    </source>
</reference>
<name>A0ABR0G4C1_9PEZI</name>
<proteinExistence type="predicted"/>
<dbReference type="SUPFAM" id="SSF56300">
    <property type="entry name" value="Metallo-dependent phosphatases"/>
    <property type="match status" value="1"/>
</dbReference>
<dbReference type="CDD" id="cd07407">
    <property type="entry name" value="MPP_YHR202W_N"/>
    <property type="match status" value="1"/>
</dbReference>
<evidence type="ECO:0008006" key="6">
    <source>
        <dbReference type="Google" id="ProtNLM"/>
    </source>
</evidence>
<dbReference type="Proteomes" id="UP001323405">
    <property type="component" value="Unassembled WGS sequence"/>
</dbReference>
<keyword evidence="5" id="KW-1185">Reference proteome</keyword>
<evidence type="ECO:0000313" key="5">
    <source>
        <dbReference type="Proteomes" id="UP001323405"/>
    </source>
</evidence>
<dbReference type="GeneID" id="87904149"/>
<dbReference type="InterPro" id="IPR053828">
    <property type="entry name" value="Nucleosidase_C"/>
</dbReference>
<dbReference type="RefSeq" id="XP_062739546.1">
    <property type="nucleotide sequence ID" value="XM_062884318.1"/>
</dbReference>
<dbReference type="SUPFAM" id="SSF55816">
    <property type="entry name" value="5'-nucleotidase (syn. UDP-sugar hydrolase), C-terminal domain"/>
    <property type="match status" value="1"/>
</dbReference>
<dbReference type="Gene3D" id="3.90.780.10">
    <property type="entry name" value="5'-Nucleotidase, C-terminal domain"/>
    <property type="match status" value="2"/>
</dbReference>
<dbReference type="Pfam" id="PF21953">
    <property type="entry name" value="NadN_nucleosid_C"/>
    <property type="match status" value="1"/>
</dbReference>
<dbReference type="EMBL" id="JAFFHA010000009">
    <property type="protein sequence ID" value="KAK4650571.1"/>
    <property type="molecule type" value="Genomic_DNA"/>
</dbReference>
<evidence type="ECO:0000256" key="1">
    <source>
        <dbReference type="SAM" id="SignalP"/>
    </source>
</evidence>
<dbReference type="Gene3D" id="3.60.21.10">
    <property type="match status" value="1"/>
</dbReference>
<dbReference type="InterPro" id="IPR036907">
    <property type="entry name" value="5'-Nucleotdase_C_sf"/>
</dbReference>